<dbReference type="InterPro" id="IPR021416">
    <property type="entry name" value="DUF3048_N"/>
</dbReference>
<dbReference type="PATRIC" id="fig|698758.3.peg.445"/>
<dbReference type="Proteomes" id="UP000006294">
    <property type="component" value="Chromosome"/>
</dbReference>
<feature type="chain" id="PRO_5038957801" description="Lipoprotein YerB" evidence="2">
    <location>
        <begin position="22"/>
        <end position="348"/>
    </location>
</feature>
<dbReference type="eggNOG" id="COG1470">
    <property type="taxonomic scope" value="Bacteria"/>
</dbReference>
<sequence length="348" mass="39564">MKKRYLLSFIVLILLFTACSKKDVEESSQELDQDEIEEVIEPEPEEEEPAFTYPLTGEATDEASLNRIISVMVNNHPAARPQTGLSQADIVYEILAEGQTTRFLAMFHSEKPEIVGPVRSARPYYFKIADDYDALYVYHGAANFIEDMLKAGAADHLNGSYYDNDGHLFKRESFRKAPHNSYLIFDSVAEVAQGKGYEVEFEHTPHTFLSEEEIEQLSGDRATEVIFYYGKEDVRYRYDHVAGIYTRYNGDEQTVELNDQTPIQLSNIFIIETDHKIVDDEGRREIDLETGGNAYLLQKGLIHKLEWQNVDGYLLPMKDGQVVPYVPGKTWVNVIPTSPGLEGVSVTE</sequence>
<keyword evidence="2" id="KW-0732">Signal</keyword>
<dbReference type="KEGG" id="axl:AXY_04430"/>
<dbReference type="InterPro" id="IPR023158">
    <property type="entry name" value="YerB-like_sf"/>
</dbReference>
<feature type="domain" description="DUF3048" evidence="3">
    <location>
        <begin position="55"/>
        <end position="197"/>
    </location>
</feature>
<organism evidence="5 6">
    <name type="scientific">Amphibacillus xylanus (strain ATCC 51415 / DSM 6626 / JCM 7361 / LMG 17667 / NBRC 15112 / Ep01)</name>
    <dbReference type="NCBI Taxonomy" id="698758"/>
    <lineage>
        <taxon>Bacteria</taxon>
        <taxon>Bacillati</taxon>
        <taxon>Bacillota</taxon>
        <taxon>Bacilli</taxon>
        <taxon>Bacillales</taxon>
        <taxon>Bacillaceae</taxon>
        <taxon>Amphibacillus</taxon>
    </lineage>
</organism>
<dbReference type="HOGENOM" id="CLU_045984_0_0_9"/>
<dbReference type="EMBL" id="AP012050">
    <property type="protein sequence ID" value="BAM46575.1"/>
    <property type="molecule type" value="Genomic_DNA"/>
</dbReference>
<evidence type="ECO:0000313" key="6">
    <source>
        <dbReference type="Proteomes" id="UP000006294"/>
    </source>
</evidence>
<evidence type="ECO:0008006" key="7">
    <source>
        <dbReference type="Google" id="ProtNLM"/>
    </source>
</evidence>
<evidence type="ECO:0000256" key="2">
    <source>
        <dbReference type="SAM" id="SignalP"/>
    </source>
</evidence>
<proteinExistence type="predicted"/>
<keyword evidence="6" id="KW-1185">Reference proteome</keyword>
<dbReference type="Pfam" id="PF11258">
    <property type="entry name" value="DUF3048"/>
    <property type="match status" value="1"/>
</dbReference>
<protein>
    <recommendedName>
        <fullName evidence="7">Lipoprotein YerB</fullName>
    </recommendedName>
</protein>
<dbReference type="InterPro" id="IPR035328">
    <property type="entry name" value="DUF3048_C"/>
</dbReference>
<evidence type="ECO:0000259" key="3">
    <source>
        <dbReference type="Pfam" id="PF11258"/>
    </source>
</evidence>
<dbReference type="AlphaFoldDB" id="K0IVW6"/>
<dbReference type="Gene3D" id="3.50.90.10">
    <property type="entry name" value="YerB-like"/>
    <property type="match status" value="1"/>
</dbReference>
<gene>
    <name evidence="5" type="ordered locus">AXY_04430</name>
</gene>
<dbReference type="SUPFAM" id="SSF159774">
    <property type="entry name" value="YerB-like"/>
    <property type="match status" value="1"/>
</dbReference>
<evidence type="ECO:0000259" key="4">
    <source>
        <dbReference type="Pfam" id="PF17479"/>
    </source>
</evidence>
<dbReference type="Pfam" id="PF17479">
    <property type="entry name" value="DUF3048_C"/>
    <property type="match status" value="1"/>
</dbReference>
<name>K0IVW6_AMPXN</name>
<evidence type="ECO:0000313" key="5">
    <source>
        <dbReference type="EMBL" id="BAM46575.1"/>
    </source>
</evidence>
<feature type="domain" description="DUF3048" evidence="4">
    <location>
        <begin position="228"/>
        <end position="332"/>
    </location>
</feature>
<evidence type="ECO:0000256" key="1">
    <source>
        <dbReference type="SAM" id="MobiDB-lite"/>
    </source>
</evidence>
<dbReference type="PROSITE" id="PS51257">
    <property type="entry name" value="PROKAR_LIPOPROTEIN"/>
    <property type="match status" value="1"/>
</dbReference>
<dbReference type="RefSeq" id="WP_015009181.1">
    <property type="nucleotide sequence ID" value="NC_018704.1"/>
</dbReference>
<accession>K0IVW6</accession>
<dbReference type="STRING" id="698758.AXY_04430"/>
<feature type="signal peptide" evidence="2">
    <location>
        <begin position="1"/>
        <end position="21"/>
    </location>
</feature>
<dbReference type="OrthoDB" id="9779102at2"/>
<reference evidence="5 6" key="1">
    <citation type="submission" date="2011-01" db="EMBL/GenBank/DDBJ databases">
        <title>Whole genome sequence of Amphibacillus xylinus NBRC 15112.</title>
        <authorList>
            <person name="Nakazawa H."/>
            <person name="Katano Y."/>
            <person name="Nakamura S."/>
            <person name="Sasagawa M."/>
            <person name="Fukada J."/>
            <person name="Arai T."/>
            <person name="Sasakura N."/>
            <person name="Mochizuki D."/>
            <person name="Hosoyama A."/>
            <person name="Harada K."/>
            <person name="Horikawa H."/>
            <person name="Kato Y."/>
            <person name="Harada T."/>
            <person name="Sasaki K."/>
            <person name="Sekiguchi M."/>
            <person name="Hodoyama M."/>
            <person name="Nishiko R."/>
            <person name="Narita H."/>
            <person name="Hanamaki A."/>
            <person name="Hata C."/>
            <person name="Konno Y."/>
            <person name="Niimura Y."/>
            <person name="Yamazaki S."/>
            <person name="Fujita N."/>
        </authorList>
    </citation>
    <scope>NUCLEOTIDE SEQUENCE [LARGE SCALE GENOMIC DNA]</scope>
    <source>
        <strain evidence="6">ATCC 51415 / DSM 6626 / JCM 7361 / LMG 17667 / NBRC 15112 / Ep01</strain>
    </source>
</reference>
<feature type="region of interest" description="Disordered" evidence="1">
    <location>
        <begin position="26"/>
        <end position="49"/>
    </location>
</feature>